<feature type="binding site" evidence="4">
    <location>
        <begin position="8"/>
        <end position="15"/>
    </location>
    <ligand>
        <name>substrate</name>
    </ligand>
</feature>
<dbReference type="SMART" id="SM00855">
    <property type="entry name" value="PGAM"/>
    <property type="match status" value="1"/>
</dbReference>
<dbReference type="RefSeq" id="WP_206707347.1">
    <property type="nucleotide sequence ID" value="NZ_CP059066.1"/>
</dbReference>
<proteinExistence type="predicted"/>
<dbReference type="SUPFAM" id="SSF53254">
    <property type="entry name" value="Phosphoglycerate mutase-like"/>
    <property type="match status" value="1"/>
</dbReference>
<evidence type="ECO:0000313" key="5">
    <source>
        <dbReference type="EMBL" id="QSQ10023.1"/>
    </source>
</evidence>
<evidence type="ECO:0000256" key="3">
    <source>
        <dbReference type="PIRSR" id="PIRSR613078-1"/>
    </source>
</evidence>
<dbReference type="EMBL" id="CP059066">
    <property type="protein sequence ID" value="QSQ10023.1"/>
    <property type="molecule type" value="Genomic_DNA"/>
</dbReference>
<dbReference type="GO" id="GO:0005737">
    <property type="term" value="C:cytoplasm"/>
    <property type="evidence" value="ECO:0007669"/>
    <property type="project" value="TreeGrafter"/>
</dbReference>
<dbReference type="InterPro" id="IPR013078">
    <property type="entry name" value="His_Pase_superF_clade-1"/>
</dbReference>
<evidence type="ECO:0000256" key="4">
    <source>
        <dbReference type="PIRSR" id="PIRSR613078-2"/>
    </source>
</evidence>
<dbReference type="InterPro" id="IPR029033">
    <property type="entry name" value="His_PPase_superfam"/>
</dbReference>
<dbReference type="AlphaFoldDB" id="A0A8A0RP35"/>
<feature type="binding site" evidence="4">
    <location>
        <position position="58"/>
    </location>
    <ligand>
        <name>substrate</name>
    </ligand>
</feature>
<feature type="active site" description="Proton donor/acceptor" evidence="3">
    <location>
        <position position="83"/>
    </location>
</feature>
<keyword evidence="2" id="KW-0413">Isomerase</keyword>
<evidence type="ECO:0000256" key="2">
    <source>
        <dbReference type="ARBA" id="ARBA00023235"/>
    </source>
</evidence>
<evidence type="ECO:0000313" key="6">
    <source>
        <dbReference type="Proteomes" id="UP000662904"/>
    </source>
</evidence>
<dbReference type="InterPro" id="IPR050275">
    <property type="entry name" value="PGM_Phosphatase"/>
</dbReference>
<dbReference type="PROSITE" id="PS00175">
    <property type="entry name" value="PG_MUTASE"/>
    <property type="match status" value="1"/>
</dbReference>
<dbReference type="EC" id="3.1.3.3" evidence="5"/>
<evidence type="ECO:0000256" key="1">
    <source>
        <dbReference type="ARBA" id="ARBA00023152"/>
    </source>
</evidence>
<dbReference type="KEGG" id="kme:H0A61_02415"/>
<protein>
    <submittedName>
        <fullName evidence="5">Phosphoserine phosphatase 1</fullName>
        <ecNumber evidence="5">3.1.3.3</ecNumber>
    </submittedName>
</protein>
<keyword evidence="1" id="KW-0324">Glycolysis</keyword>
<sequence length="205" mass="23572">MKTIYLIRHGESEGNSKRIFQGWLDCALTSEGRFQAELLAERLKNKGIRYFFSSPLKRAYETAEIIAKKYDEMNIIKIEKLKELNCGKWQGLTREEVKKISPKQLHNFLYNPEKLQIPGGDSIVDLQKRAIKALFEILNYVEDDNVLCIVAHGFINKVILCTISSLPLSKIWDFPQANTGVNIIKYDGKFDIIEINNTDHLIVDP</sequence>
<name>A0A8A0RP35_9FIRM</name>
<dbReference type="Gene3D" id="3.40.50.1240">
    <property type="entry name" value="Phosphoglycerate mutase-like"/>
    <property type="match status" value="1"/>
</dbReference>
<keyword evidence="6" id="KW-1185">Reference proteome</keyword>
<dbReference type="PIRSF" id="PIRSF000709">
    <property type="entry name" value="6PFK_2-Ptase"/>
    <property type="match status" value="1"/>
</dbReference>
<gene>
    <name evidence="5" type="primary">pspA_2</name>
    <name evidence="5" type="ORF">H0A61_02415</name>
</gene>
<dbReference type="InterPro" id="IPR001345">
    <property type="entry name" value="PG/BPGM_mutase_AS"/>
</dbReference>
<keyword evidence="5" id="KW-0378">Hydrolase</keyword>
<dbReference type="Proteomes" id="UP000662904">
    <property type="component" value="Chromosome"/>
</dbReference>
<accession>A0A8A0RP35</accession>
<dbReference type="PANTHER" id="PTHR48100:SF1">
    <property type="entry name" value="HISTIDINE PHOSPHATASE FAMILY PROTEIN-RELATED"/>
    <property type="match status" value="1"/>
</dbReference>
<feature type="active site" description="Tele-phosphohistidine intermediate" evidence="3">
    <location>
        <position position="9"/>
    </location>
</feature>
<reference evidence="5" key="1">
    <citation type="submission" date="2020-07" db="EMBL/GenBank/DDBJ databases">
        <title>Koleobacter methoxysyntrophicus gen. nov., sp. nov., a novel anaerobic bacterium isolated from deep subsurface oil field and proposal of Koleobacterales ord. nov. in the phylum Firmicutes.</title>
        <authorList>
            <person name="Sakamoto S."/>
            <person name="Tamaki H."/>
        </authorList>
    </citation>
    <scope>NUCLEOTIDE SEQUENCE</scope>
    <source>
        <strain evidence="5">NRmbB1</strain>
    </source>
</reference>
<dbReference type="PANTHER" id="PTHR48100">
    <property type="entry name" value="BROAD-SPECIFICITY PHOSPHATASE YOR283W-RELATED"/>
    <property type="match status" value="1"/>
</dbReference>
<dbReference type="Pfam" id="PF00300">
    <property type="entry name" value="His_Phos_1"/>
    <property type="match status" value="1"/>
</dbReference>
<dbReference type="GO" id="GO:0016791">
    <property type="term" value="F:phosphatase activity"/>
    <property type="evidence" value="ECO:0007669"/>
    <property type="project" value="TreeGrafter"/>
</dbReference>
<organism evidence="5 6">
    <name type="scientific">Koleobacter methoxysyntrophicus</name>
    <dbReference type="NCBI Taxonomy" id="2751313"/>
    <lineage>
        <taxon>Bacteria</taxon>
        <taxon>Bacillati</taxon>
        <taxon>Bacillota</taxon>
        <taxon>Clostridia</taxon>
        <taxon>Koleobacterales</taxon>
        <taxon>Koleobacteraceae</taxon>
        <taxon>Koleobacter</taxon>
    </lineage>
</organism>
<dbReference type="CDD" id="cd07067">
    <property type="entry name" value="HP_PGM_like"/>
    <property type="match status" value="1"/>
</dbReference>